<dbReference type="InterPro" id="IPR045210">
    <property type="entry name" value="RING-Ubox_PUB"/>
</dbReference>
<feature type="compositionally biased region" description="Low complexity" evidence="10">
    <location>
        <begin position="599"/>
        <end position="612"/>
    </location>
</feature>
<organism evidence="12 13">
    <name type="scientific">Rhododendron griersonianum</name>
    <dbReference type="NCBI Taxonomy" id="479676"/>
    <lineage>
        <taxon>Eukaryota</taxon>
        <taxon>Viridiplantae</taxon>
        <taxon>Streptophyta</taxon>
        <taxon>Embryophyta</taxon>
        <taxon>Tracheophyta</taxon>
        <taxon>Spermatophyta</taxon>
        <taxon>Magnoliopsida</taxon>
        <taxon>eudicotyledons</taxon>
        <taxon>Gunneridae</taxon>
        <taxon>Pentapetalae</taxon>
        <taxon>asterids</taxon>
        <taxon>Ericales</taxon>
        <taxon>Ericaceae</taxon>
        <taxon>Ericoideae</taxon>
        <taxon>Rhodoreae</taxon>
        <taxon>Rhododendron</taxon>
    </lineage>
</organism>
<feature type="compositionally biased region" description="Polar residues" evidence="10">
    <location>
        <begin position="1408"/>
        <end position="1426"/>
    </location>
</feature>
<dbReference type="EMBL" id="JACTNZ010000008">
    <property type="protein sequence ID" value="KAG5535549.1"/>
    <property type="molecule type" value="Genomic_DNA"/>
</dbReference>
<protein>
    <recommendedName>
        <fullName evidence="4">RING-type E3 ubiquitin transferase</fullName>
        <ecNumber evidence="4">2.3.2.27</ecNumber>
    </recommendedName>
</protein>
<feature type="compositionally biased region" description="Basic and acidic residues" evidence="10">
    <location>
        <begin position="613"/>
        <end position="627"/>
    </location>
</feature>
<proteinExistence type="predicted"/>
<feature type="compositionally biased region" description="Basic and acidic residues" evidence="10">
    <location>
        <begin position="1500"/>
        <end position="1514"/>
    </location>
</feature>
<gene>
    <name evidence="12" type="ORF">RHGRI_023348</name>
</gene>
<feature type="compositionally biased region" description="Polar residues" evidence="10">
    <location>
        <begin position="1382"/>
        <end position="1394"/>
    </location>
</feature>
<feature type="coiled-coil region" evidence="9">
    <location>
        <begin position="1191"/>
        <end position="1218"/>
    </location>
</feature>
<comment type="pathway">
    <text evidence="3">Protein modification; protein ubiquitination.</text>
</comment>
<accession>A0AAV6JA70</accession>
<dbReference type="InterPro" id="IPR057314">
    <property type="entry name" value="PUB2-4-like_N"/>
</dbReference>
<evidence type="ECO:0000256" key="10">
    <source>
        <dbReference type="SAM" id="MobiDB-lite"/>
    </source>
</evidence>
<feature type="repeat" description="ARM" evidence="8">
    <location>
        <begin position="826"/>
        <end position="867"/>
    </location>
</feature>
<evidence type="ECO:0000259" key="11">
    <source>
        <dbReference type="PROSITE" id="PS51698"/>
    </source>
</evidence>
<keyword evidence="13" id="KW-1185">Reference proteome</keyword>
<dbReference type="SUPFAM" id="SSF48371">
    <property type="entry name" value="ARM repeat"/>
    <property type="match status" value="2"/>
</dbReference>
<keyword evidence="6" id="KW-0677">Repeat</keyword>
<feature type="region of interest" description="Disordered" evidence="10">
    <location>
        <begin position="470"/>
        <end position="510"/>
    </location>
</feature>
<dbReference type="GO" id="GO:0061630">
    <property type="term" value="F:ubiquitin protein ligase activity"/>
    <property type="evidence" value="ECO:0007669"/>
    <property type="project" value="UniProtKB-EC"/>
</dbReference>
<dbReference type="Pfam" id="PF04564">
    <property type="entry name" value="U-box"/>
    <property type="match status" value="2"/>
</dbReference>
<dbReference type="SUPFAM" id="SSF57850">
    <property type="entry name" value="RING/U-box"/>
    <property type="match status" value="2"/>
</dbReference>
<dbReference type="Pfam" id="PF25240">
    <property type="entry name" value="PUB2_N"/>
    <property type="match status" value="4"/>
</dbReference>
<feature type="compositionally biased region" description="Polar residues" evidence="10">
    <location>
        <begin position="1362"/>
        <end position="1374"/>
    </location>
</feature>
<evidence type="ECO:0000313" key="12">
    <source>
        <dbReference type="EMBL" id="KAG5535549.1"/>
    </source>
</evidence>
<evidence type="ECO:0000256" key="1">
    <source>
        <dbReference type="ARBA" id="ARBA00000900"/>
    </source>
</evidence>
<dbReference type="FunFam" id="3.30.40.10:FF:000218">
    <property type="entry name" value="RING-type E3 ubiquitin transferase"/>
    <property type="match status" value="1"/>
</dbReference>
<dbReference type="Proteomes" id="UP000823749">
    <property type="component" value="Chromosome 8"/>
</dbReference>
<dbReference type="SMART" id="SM00185">
    <property type="entry name" value="ARM"/>
    <property type="match status" value="10"/>
</dbReference>
<feature type="compositionally biased region" description="Polar residues" evidence="10">
    <location>
        <begin position="1479"/>
        <end position="1489"/>
    </location>
</feature>
<feature type="repeat" description="ARM" evidence="8">
    <location>
        <begin position="1713"/>
        <end position="1754"/>
    </location>
</feature>
<dbReference type="SMART" id="SM00504">
    <property type="entry name" value="Ubox"/>
    <property type="match status" value="2"/>
</dbReference>
<evidence type="ECO:0000256" key="9">
    <source>
        <dbReference type="SAM" id="Coils"/>
    </source>
</evidence>
<dbReference type="InterPro" id="IPR003613">
    <property type="entry name" value="Ubox_domain"/>
</dbReference>
<evidence type="ECO:0000256" key="8">
    <source>
        <dbReference type="PROSITE-ProRule" id="PRU00259"/>
    </source>
</evidence>
<dbReference type="Pfam" id="PF25598">
    <property type="entry name" value="ARM_PUB"/>
    <property type="match status" value="2"/>
</dbReference>
<dbReference type="CDD" id="cd16664">
    <property type="entry name" value="RING-Ubox_PUB"/>
    <property type="match status" value="2"/>
</dbReference>
<evidence type="ECO:0000313" key="13">
    <source>
        <dbReference type="Proteomes" id="UP000823749"/>
    </source>
</evidence>
<feature type="domain" description="U-box" evidence="11">
    <location>
        <begin position="1247"/>
        <end position="1321"/>
    </location>
</feature>
<dbReference type="InterPro" id="IPR011989">
    <property type="entry name" value="ARM-like"/>
</dbReference>
<evidence type="ECO:0000256" key="7">
    <source>
        <dbReference type="ARBA" id="ARBA00022786"/>
    </source>
</evidence>
<feature type="repeat" description="ARM" evidence="8">
    <location>
        <begin position="1672"/>
        <end position="1714"/>
    </location>
</feature>
<dbReference type="InterPro" id="IPR058678">
    <property type="entry name" value="ARM_PUB"/>
</dbReference>
<dbReference type="InterPro" id="IPR000225">
    <property type="entry name" value="Armadillo"/>
</dbReference>
<dbReference type="PANTHER" id="PTHR23315:SF7">
    <property type="entry name" value="U-BOX DOMAIN-CONTAINING PROTEIN 4"/>
    <property type="match status" value="1"/>
</dbReference>
<comment type="function">
    <text evidence="2">Functions as an E3 ubiquitin ligase.</text>
</comment>
<feature type="domain" description="U-box" evidence="11">
    <location>
        <begin position="363"/>
        <end position="437"/>
    </location>
</feature>
<reference evidence="12" key="1">
    <citation type="submission" date="2020-08" db="EMBL/GenBank/DDBJ databases">
        <title>Plant Genome Project.</title>
        <authorList>
            <person name="Zhang R.-G."/>
        </authorList>
    </citation>
    <scope>NUCLEOTIDE SEQUENCE</scope>
    <source>
        <strain evidence="12">WSP0</strain>
        <tissue evidence="12">Leaf</tissue>
    </source>
</reference>
<feature type="region of interest" description="Disordered" evidence="10">
    <location>
        <begin position="598"/>
        <end position="631"/>
    </location>
</feature>
<keyword evidence="7" id="KW-0833">Ubl conjugation pathway</keyword>
<dbReference type="Gene3D" id="3.30.40.10">
    <property type="entry name" value="Zinc/RING finger domain, C3HC4 (zinc finger)"/>
    <property type="match status" value="2"/>
</dbReference>
<feature type="compositionally biased region" description="Low complexity" evidence="10">
    <location>
        <begin position="1490"/>
        <end position="1499"/>
    </location>
</feature>
<name>A0AAV6JA70_9ERIC</name>
<evidence type="ECO:0000256" key="5">
    <source>
        <dbReference type="ARBA" id="ARBA00022679"/>
    </source>
</evidence>
<evidence type="ECO:0000256" key="4">
    <source>
        <dbReference type="ARBA" id="ARBA00012483"/>
    </source>
</evidence>
<feature type="repeat" description="ARM" evidence="8">
    <location>
        <begin position="703"/>
        <end position="745"/>
    </location>
</feature>
<comment type="caution">
    <text evidence="12">The sequence shown here is derived from an EMBL/GenBank/DDBJ whole genome shotgun (WGS) entry which is preliminary data.</text>
</comment>
<comment type="catalytic activity">
    <reaction evidence="1">
        <text>S-ubiquitinyl-[E2 ubiquitin-conjugating enzyme]-L-cysteine + [acceptor protein]-L-lysine = [E2 ubiquitin-conjugating enzyme]-L-cysteine + N(6)-ubiquitinyl-[acceptor protein]-L-lysine.</text>
        <dbReference type="EC" id="2.3.2.27"/>
    </reaction>
</comment>
<feature type="repeat" description="ARM" evidence="8">
    <location>
        <begin position="1590"/>
        <end position="1632"/>
    </location>
</feature>
<dbReference type="EC" id="2.3.2.27" evidence="4"/>
<keyword evidence="9" id="KW-0175">Coiled coil</keyword>
<feature type="region of interest" description="Disordered" evidence="10">
    <location>
        <begin position="1479"/>
        <end position="1518"/>
    </location>
</feature>
<dbReference type="PANTHER" id="PTHR23315">
    <property type="entry name" value="U BOX DOMAIN-CONTAINING"/>
    <property type="match status" value="1"/>
</dbReference>
<dbReference type="PROSITE" id="PS50176">
    <property type="entry name" value="ARM_REPEAT"/>
    <property type="match status" value="5"/>
</dbReference>
<dbReference type="InterPro" id="IPR013083">
    <property type="entry name" value="Znf_RING/FYVE/PHD"/>
</dbReference>
<keyword evidence="5" id="KW-0808">Transferase</keyword>
<dbReference type="PROSITE" id="PS51698">
    <property type="entry name" value="U_BOX"/>
    <property type="match status" value="2"/>
</dbReference>
<evidence type="ECO:0000256" key="3">
    <source>
        <dbReference type="ARBA" id="ARBA00004906"/>
    </source>
</evidence>
<dbReference type="GO" id="GO:0016567">
    <property type="term" value="P:protein ubiquitination"/>
    <property type="evidence" value="ECO:0007669"/>
    <property type="project" value="InterPro"/>
</dbReference>
<sequence>MPVRTACGSFPCELDATSEGTLVNSHLTGAVTTGISFRWDNGYLARAPPGSTSLSGLMEISLTNVVLNSISSFSDLSSHDNVTHEPALKYYRKVEEILKLLKPVLDVVFDAGIASEERFQKAFAELGHSVNELKEIFGNFHPLTSKIYFGVASKGGGGTGSVIVLEVGVIDSSCILNTSFPLENKRVGFGLNLTYDTGRVSVDHHDLFWWLFLEDNLELDAHMVLQAETLISKIRPSVVEIFEWLKYFDCLPLELNASSLELCVQKILQIGVEQTPAIISQAIREQVDGSGPSSESLAKFEDHLGLRSNLELLIEAVALEKLKENAEQAEENCEAVYFDQMIALVTHMHEGLVLIKQSDSSNPIPAYYCCPLSLELMRDPVVVASGQTYERGFIKKWIDLGLTVCPKTRQTMAHTNFIPNYVVKSQIAIWCETNNVKLPDPMKPISFNNPCSIAYAEKIAFKDIHILPHSRSSKPESTRSNGSPGNNPILSGGIHSEGTSSSHPLSSTEGSLPVIAGYGHAFNSGEQSVASSQDPVSLSRTKVYSAGGDNEQFAQCHNRSASISSTLSGANISQDMLDNGNEVLSQVTAYNSDTSWELTSSEQQVTSTTSTSPKREPKFPRRLETRSRSQTMWRRPSNGFVPKIVLSSAIGTRADLSGVEAHVRNLVEDLKGTSFEVKRTATAELRLLAKHNADNRIVIANSGAIDLLVDLLRSTDAKIQEESVTALLYLSINDNSKTSIAHAGAIEPLIHVLETGTPEAKENSAATLFSLSVIEDNKVRIGRSGAIKPLVELLGHETPRGKKYAATALFSSSIFHENKGRIVHHGAVKYLVELMDPAAGMVDKAVAVLANLATIPEGRTAIGQEGGIPVLVEVIELGSARGKEHAAAALLQLCINRRRFCSMCKYGNFSLSFASGLMEISLTNVVLNSISSFFDLSSHDNVTHEPALKYYRKVEEILKLFKPVLDAGIASEELLQKAFAELGHSVSELKELFGNLHPLTIEVGGRWSIRFQHCAGISKLPKAVAHWGTFMVIVVALTGVTYKGGGGSGVVLEVEVIDIGRSVELICTSPKGRQETVVDLVPSFEPYGFFPSGPTEYTGKNSFQLVVQAETLISKIQASVVEIFEWLKSFDRLPLELDASSLELCVQKIKQIGLEQTSAIISQAISEQVDGSGPSSESLAKFEDHLSLRSNQELLIEAVALEKLKENAEQAEENSEADYFDQMIALVTHMHEGLVKVKQSESSNPIPTPADFCCPLSLELMRDPVIVASGQTYERGFIKKWIDLGLTVCPKTRQTMAHTNLIPNYTVKALIANWCETNNVKLPDPMRAINFNHPSSTVYDEKIASKDAHILPHSRSSKPESTRANGSPGNNLISSGGVHCEGTSSTHPHTSTEGSLPVIAGNGHALNSGEQSVASSQDPVSPSRTEVCSAGGDNEQLAQCHNRSASVSSMLSGANISQGMLDNGNEVSSQVTAYNSDTSGELTSLEQQVTTTTTSTSTSPKREPKFPRKLETRSRSQTMWRRPSNGFVPKIVLSSAIETRADLSGVEAQVRNLVEDLKGTSFEVKRTATAELRLLAKHNTDNRIVIANSGAIDLLVDLLRSTDTKIQEESVTALLNLSINDNNKTAIANANAIEPLIHVLETGTPEAKENSAATLFSLSVIEDNKVRIGRSGAIKPLVELLGNGSPRGKKDASTALFNLSIFHENKPRIVEAGAVKYLVELMDPAAGMVDKAVAVLANLATIPEGRTAIGQEGGIPVLVEVVELGSTRGKEHAAAALLQLCITSNKFCSLAQALLSCFKNQRHGNPGRG</sequence>
<feature type="compositionally biased region" description="Polar residues" evidence="10">
    <location>
        <begin position="497"/>
        <end position="510"/>
    </location>
</feature>
<dbReference type="Gene3D" id="1.25.10.10">
    <property type="entry name" value="Leucine-rich Repeat Variant"/>
    <property type="match status" value="2"/>
</dbReference>
<feature type="region of interest" description="Disordered" evidence="10">
    <location>
        <begin position="1349"/>
        <end position="1430"/>
    </location>
</feature>
<feature type="compositionally biased region" description="Polar residues" evidence="10">
    <location>
        <begin position="478"/>
        <end position="489"/>
    </location>
</feature>
<dbReference type="FunFam" id="1.25.10.10:FF:000082">
    <property type="entry name" value="RING-type E3 ubiquitin transferase"/>
    <property type="match status" value="2"/>
</dbReference>
<feature type="coiled-coil region" evidence="9">
    <location>
        <begin position="309"/>
        <end position="339"/>
    </location>
</feature>
<dbReference type="InterPro" id="IPR016024">
    <property type="entry name" value="ARM-type_fold"/>
</dbReference>
<evidence type="ECO:0000256" key="2">
    <source>
        <dbReference type="ARBA" id="ARBA00003861"/>
    </source>
</evidence>
<evidence type="ECO:0000256" key="6">
    <source>
        <dbReference type="ARBA" id="ARBA00022737"/>
    </source>
</evidence>